<reference evidence="9 10" key="1">
    <citation type="journal article" date="2023" name="Hortic Res">
        <title>Pangenome of water caltrop reveals structural variations and asymmetric subgenome divergence after allopolyploidization.</title>
        <authorList>
            <person name="Zhang X."/>
            <person name="Chen Y."/>
            <person name="Wang L."/>
            <person name="Yuan Y."/>
            <person name="Fang M."/>
            <person name="Shi L."/>
            <person name="Lu R."/>
            <person name="Comes H.P."/>
            <person name="Ma Y."/>
            <person name="Chen Y."/>
            <person name="Huang G."/>
            <person name="Zhou Y."/>
            <person name="Zheng Z."/>
            <person name="Qiu Y."/>
        </authorList>
    </citation>
    <scope>NUCLEOTIDE SEQUENCE [LARGE SCALE GENOMIC DNA]</scope>
    <source>
        <tissue evidence="9">Roots</tissue>
    </source>
</reference>
<keyword evidence="10" id="KW-1185">Reference proteome</keyword>
<feature type="compositionally biased region" description="Basic and acidic residues" evidence="6">
    <location>
        <begin position="54"/>
        <end position="69"/>
    </location>
</feature>
<evidence type="ECO:0000259" key="8">
    <source>
        <dbReference type="Pfam" id="PF23121"/>
    </source>
</evidence>
<feature type="domain" description="RNase H type-1" evidence="7">
    <location>
        <begin position="369"/>
        <end position="477"/>
    </location>
</feature>
<dbReference type="GO" id="GO:0034244">
    <property type="term" value="P:negative regulation of transcription elongation by RNA polymerase II"/>
    <property type="evidence" value="ECO:0007669"/>
    <property type="project" value="InterPro"/>
</dbReference>
<dbReference type="InterPro" id="IPR044730">
    <property type="entry name" value="RNase_H-like_dom_plant"/>
</dbReference>
<dbReference type="InterPro" id="IPR036397">
    <property type="entry name" value="RNaseH_sf"/>
</dbReference>
<evidence type="ECO:0000256" key="2">
    <source>
        <dbReference type="ARBA" id="ARBA00022771"/>
    </source>
</evidence>
<sequence>MDTDGNNKKVWTCEKCQTKDRKGVTRDNTKEARRPRKFSLLNRDCMTRVTGSMRSRDYPSGDTNQRDDAVMVQQENQATRHVGKELPKEAKPPSVDIGTFNSCEKEKSKDKVSAIPTQRGFLHKSKYSPSRYPNLSREPAPDDQDFESIRGYSHVPSSDAPWRGRFKLSIKDSVLEYYGPFLAYSPARAVPKAFEFSGLIPTDLHVELIPQSQLLIHTKFFGGGPNFDDIGLFFFADFESDSGCMNYDYLTKLMKTQDCAIRGTIIDDVDILIFTSNHLPLHTQWLNKDLFLWAVFYIAKKDPAPLNLHEEFEAKDSDPEHLIEGAEDTLGEPDENSATKRVRLAEWTPPSHGWVKLNSSAVLRGDRVGIGGSVYGPSGKWIFGYVQNLGQYNCTQLRADLWALLLGLKLVAARGYKKVYVETDSEQALKCLNTDPDDSDPNADFIISYRKLHRNEWLISPSVVSVEKNWPAVMIAKNFEDHPLLEETILHDPTPPLMNFIDSVDK</sequence>
<dbReference type="InterPro" id="IPR002156">
    <property type="entry name" value="RNaseH_domain"/>
</dbReference>
<gene>
    <name evidence="9" type="ORF">SAY87_004245</name>
</gene>
<dbReference type="Proteomes" id="UP001345219">
    <property type="component" value="Chromosome 4"/>
</dbReference>
<feature type="domain" description="AIPP2-like SPOC-like" evidence="8">
    <location>
        <begin position="162"/>
        <end position="296"/>
    </location>
</feature>
<dbReference type="PANTHER" id="PTHR33304:SF36">
    <property type="entry name" value="GB|AAF26970.1-RELATED"/>
    <property type="match status" value="1"/>
</dbReference>
<dbReference type="GO" id="GO:0140566">
    <property type="term" value="F:histone reader activity"/>
    <property type="evidence" value="ECO:0007669"/>
    <property type="project" value="InterPro"/>
</dbReference>
<evidence type="ECO:0000313" key="9">
    <source>
        <dbReference type="EMBL" id="KAK4750763.1"/>
    </source>
</evidence>
<name>A0AAN7JPN6_9MYRT</name>
<comment type="caution">
    <text evidence="9">The sequence shown here is derived from an EMBL/GenBank/DDBJ whole genome shotgun (WGS) entry which is preliminary data.</text>
</comment>
<evidence type="ECO:0000256" key="1">
    <source>
        <dbReference type="ARBA" id="ARBA00022723"/>
    </source>
</evidence>
<protein>
    <recommendedName>
        <fullName evidence="11">RNase H type-1 domain-containing protein</fullName>
    </recommendedName>
</protein>
<feature type="compositionally biased region" description="Basic and acidic residues" evidence="6">
    <location>
        <begin position="103"/>
        <end position="112"/>
    </location>
</feature>
<dbReference type="GO" id="GO:0003676">
    <property type="term" value="F:nucleic acid binding"/>
    <property type="evidence" value="ECO:0007669"/>
    <property type="project" value="InterPro"/>
</dbReference>
<feature type="compositionally biased region" description="Basic and acidic residues" evidence="6">
    <location>
        <begin position="82"/>
        <end position="91"/>
    </location>
</feature>
<feature type="region of interest" description="Disordered" evidence="6">
    <location>
        <begin position="49"/>
        <end position="112"/>
    </location>
</feature>
<proteinExistence type="predicted"/>
<dbReference type="SUPFAM" id="SSF53098">
    <property type="entry name" value="Ribonuclease H-like"/>
    <property type="match status" value="1"/>
</dbReference>
<accession>A0AAN7JPN6</accession>
<dbReference type="Gene3D" id="3.30.420.10">
    <property type="entry name" value="Ribonuclease H-like superfamily/Ribonuclease H"/>
    <property type="match status" value="1"/>
</dbReference>
<organism evidence="9 10">
    <name type="scientific">Trapa incisa</name>
    <dbReference type="NCBI Taxonomy" id="236973"/>
    <lineage>
        <taxon>Eukaryota</taxon>
        <taxon>Viridiplantae</taxon>
        <taxon>Streptophyta</taxon>
        <taxon>Embryophyta</taxon>
        <taxon>Tracheophyta</taxon>
        <taxon>Spermatophyta</taxon>
        <taxon>Magnoliopsida</taxon>
        <taxon>eudicotyledons</taxon>
        <taxon>Gunneridae</taxon>
        <taxon>Pentapetalae</taxon>
        <taxon>rosids</taxon>
        <taxon>malvids</taxon>
        <taxon>Myrtales</taxon>
        <taxon>Lythraceae</taxon>
        <taxon>Trapa</taxon>
    </lineage>
</organism>
<dbReference type="Pfam" id="PF13456">
    <property type="entry name" value="RVT_3"/>
    <property type="match status" value="1"/>
</dbReference>
<evidence type="ECO:0000256" key="6">
    <source>
        <dbReference type="SAM" id="MobiDB-lite"/>
    </source>
</evidence>
<evidence type="ECO:0000313" key="10">
    <source>
        <dbReference type="Proteomes" id="UP001345219"/>
    </source>
</evidence>
<dbReference type="PANTHER" id="PTHR33304">
    <property type="match status" value="1"/>
</dbReference>
<dbReference type="AlphaFoldDB" id="A0AAN7JPN6"/>
<keyword evidence="3" id="KW-0862">Zinc</keyword>
<dbReference type="EMBL" id="JAXIOK010000017">
    <property type="protein sequence ID" value="KAK4750763.1"/>
    <property type="molecule type" value="Genomic_DNA"/>
</dbReference>
<evidence type="ECO:0000256" key="3">
    <source>
        <dbReference type="ARBA" id="ARBA00022833"/>
    </source>
</evidence>
<dbReference type="InterPro" id="IPR049914">
    <property type="entry name" value="PHD1-3/5-6"/>
</dbReference>
<keyword evidence="1" id="KW-0479">Metal-binding</keyword>
<evidence type="ECO:0000259" key="7">
    <source>
        <dbReference type="Pfam" id="PF13456"/>
    </source>
</evidence>
<dbReference type="CDD" id="cd06222">
    <property type="entry name" value="RNase_H_like"/>
    <property type="match status" value="1"/>
</dbReference>
<keyword evidence="2" id="KW-0863">Zinc-finger</keyword>
<evidence type="ECO:0000256" key="4">
    <source>
        <dbReference type="ARBA" id="ARBA00023015"/>
    </source>
</evidence>
<dbReference type="GO" id="GO:0008270">
    <property type="term" value="F:zinc ion binding"/>
    <property type="evidence" value="ECO:0007669"/>
    <property type="project" value="UniProtKB-KW"/>
</dbReference>
<evidence type="ECO:0000256" key="5">
    <source>
        <dbReference type="ARBA" id="ARBA00023163"/>
    </source>
</evidence>
<dbReference type="Pfam" id="PF23121">
    <property type="entry name" value="SPOC_AIPP2"/>
    <property type="match status" value="1"/>
</dbReference>
<evidence type="ECO:0008006" key="11">
    <source>
        <dbReference type="Google" id="ProtNLM"/>
    </source>
</evidence>
<keyword evidence="5" id="KW-0804">Transcription</keyword>
<dbReference type="InterPro" id="IPR056280">
    <property type="entry name" value="AIPP2-like_SPOC"/>
</dbReference>
<feature type="region of interest" description="Disordered" evidence="6">
    <location>
        <begin position="126"/>
        <end position="148"/>
    </location>
</feature>
<dbReference type="InterPro" id="IPR012337">
    <property type="entry name" value="RNaseH-like_sf"/>
</dbReference>
<keyword evidence="4" id="KW-0805">Transcription regulation</keyword>
<dbReference type="GO" id="GO:0004523">
    <property type="term" value="F:RNA-DNA hybrid ribonuclease activity"/>
    <property type="evidence" value="ECO:0007669"/>
    <property type="project" value="InterPro"/>
</dbReference>